<dbReference type="EMBL" id="BEXD01004324">
    <property type="protein sequence ID" value="GBC09738.1"/>
    <property type="molecule type" value="Genomic_DNA"/>
</dbReference>
<dbReference type="Proteomes" id="UP000247702">
    <property type="component" value="Unassembled WGS sequence"/>
</dbReference>
<dbReference type="STRING" id="94130.A0A2Z6S2V3"/>
<sequence>MESLCNELKVEIFRYVSTPMSLVLLNRNWYSTSQDSHARAEWLIYKYGRAHAFFHAIRLGNNFITVEVVQVLLAKGAILSRYLAQRLMIQYGTYDPKLIEMRTKYNNNVDIPTGNPWSSGLSLPVFLKIITEVNNEMKDEIAFRGNDMELFHYLTAGTHAINDAPQTLFKNLQDIEDLILNKKFVPFPFRPRIAPSYRLPSGRTSEHYPSQDGYENNRQINLVSRAILICPDLVRLWKKIGYDEVCSDMNKLVMEGSLIVCFPPNPPNDWVCPNADFIVEKLQGLIKIGFQLTDRVIEDSIRLLESRIKIVGESLLDAFYKILGSSTPEIVKLKLIEIRSSSKS</sequence>
<evidence type="ECO:0000313" key="2">
    <source>
        <dbReference type="Proteomes" id="UP000247702"/>
    </source>
</evidence>
<organism evidence="1 2">
    <name type="scientific">Rhizophagus clarus</name>
    <dbReference type="NCBI Taxonomy" id="94130"/>
    <lineage>
        <taxon>Eukaryota</taxon>
        <taxon>Fungi</taxon>
        <taxon>Fungi incertae sedis</taxon>
        <taxon>Mucoromycota</taxon>
        <taxon>Glomeromycotina</taxon>
        <taxon>Glomeromycetes</taxon>
        <taxon>Glomerales</taxon>
        <taxon>Glomeraceae</taxon>
        <taxon>Rhizophagus</taxon>
    </lineage>
</organism>
<comment type="caution">
    <text evidence="1">The sequence shown here is derived from an EMBL/GenBank/DDBJ whole genome shotgun (WGS) entry which is preliminary data.</text>
</comment>
<accession>A0A2Z6S2V3</accession>
<dbReference type="AlphaFoldDB" id="A0A2Z6S2V3"/>
<protein>
    <submittedName>
        <fullName evidence="1">Uncharacterized protein</fullName>
    </submittedName>
</protein>
<evidence type="ECO:0000313" key="1">
    <source>
        <dbReference type="EMBL" id="GBC09738.1"/>
    </source>
</evidence>
<reference evidence="1 2" key="1">
    <citation type="submission" date="2017-11" db="EMBL/GenBank/DDBJ databases">
        <title>The genome of Rhizophagus clarus HR1 reveals common genetic basis of auxotrophy among arbuscular mycorrhizal fungi.</title>
        <authorList>
            <person name="Kobayashi Y."/>
        </authorList>
    </citation>
    <scope>NUCLEOTIDE SEQUENCE [LARGE SCALE GENOMIC DNA]</scope>
    <source>
        <strain evidence="1 2">HR1</strain>
    </source>
</reference>
<name>A0A2Z6S2V3_9GLOM</name>
<proteinExistence type="predicted"/>
<keyword evidence="2" id="KW-1185">Reference proteome</keyword>
<gene>
    <name evidence="1" type="ORF">RclHR1_09080001</name>
</gene>